<keyword evidence="2" id="KW-1185">Reference proteome</keyword>
<proteinExistence type="predicted"/>
<name>A0ACC2PQN8_9HYME</name>
<gene>
    <name evidence="1" type="ORF">QAD02_021099</name>
</gene>
<accession>A0ACC2PQN8</accession>
<evidence type="ECO:0000313" key="2">
    <source>
        <dbReference type="Proteomes" id="UP001239111"/>
    </source>
</evidence>
<evidence type="ECO:0000313" key="1">
    <source>
        <dbReference type="EMBL" id="KAJ8685306.1"/>
    </source>
</evidence>
<organism evidence="1 2">
    <name type="scientific">Eretmocerus hayati</name>
    <dbReference type="NCBI Taxonomy" id="131215"/>
    <lineage>
        <taxon>Eukaryota</taxon>
        <taxon>Metazoa</taxon>
        <taxon>Ecdysozoa</taxon>
        <taxon>Arthropoda</taxon>
        <taxon>Hexapoda</taxon>
        <taxon>Insecta</taxon>
        <taxon>Pterygota</taxon>
        <taxon>Neoptera</taxon>
        <taxon>Endopterygota</taxon>
        <taxon>Hymenoptera</taxon>
        <taxon>Apocrita</taxon>
        <taxon>Proctotrupomorpha</taxon>
        <taxon>Chalcidoidea</taxon>
        <taxon>Aphelinidae</taxon>
        <taxon>Aphelininae</taxon>
        <taxon>Eretmocerus</taxon>
    </lineage>
</organism>
<dbReference type="EMBL" id="CM056741">
    <property type="protein sequence ID" value="KAJ8685306.1"/>
    <property type="molecule type" value="Genomic_DNA"/>
</dbReference>
<reference evidence="1" key="1">
    <citation type="submission" date="2023-04" db="EMBL/GenBank/DDBJ databases">
        <title>A chromosome-level genome assembly of the parasitoid wasp Eretmocerus hayati.</title>
        <authorList>
            <person name="Zhong Y."/>
            <person name="Liu S."/>
            <person name="Liu Y."/>
        </authorList>
    </citation>
    <scope>NUCLEOTIDE SEQUENCE</scope>
    <source>
        <strain evidence="1">ZJU_SS_LIU_2023</strain>
    </source>
</reference>
<protein>
    <submittedName>
        <fullName evidence="1">Uncharacterized protein</fullName>
    </submittedName>
</protein>
<dbReference type="Proteomes" id="UP001239111">
    <property type="component" value="Chromosome 1"/>
</dbReference>
<sequence length="136" mass="15891">MSHSTPEKIANPNRKRRKYLDARPTLKGIYNSPKKKNKFKDCLVKNGNMFDPKKVACPRGTQSSKKQVNFTPLRKLSSTCLFDSVVEIFAHSIRNFNDFYVYCQNIGEENDLIRMTFNLATSNKLIQFYKERDLFL</sequence>
<comment type="caution">
    <text evidence="1">The sequence shown here is derived from an EMBL/GenBank/DDBJ whole genome shotgun (WGS) entry which is preliminary data.</text>
</comment>